<evidence type="ECO:0000259" key="2">
    <source>
        <dbReference type="Pfam" id="PF03467"/>
    </source>
</evidence>
<feature type="compositionally biased region" description="Basic and acidic residues" evidence="1">
    <location>
        <begin position="253"/>
        <end position="296"/>
    </location>
</feature>
<dbReference type="Pfam" id="PF03467">
    <property type="entry name" value="Smg4_UPF3"/>
    <property type="match status" value="1"/>
</dbReference>
<proteinExistence type="predicted"/>
<sequence length="516" mass="56997">MEFDRSQIFAPVKADTVPRFAQRPRPAAPGLLDQLPSTDIGQPKNNDRLRILVRGVPDYVSSEEVEKHLIKPFQELVDSWYLIRQDFVGGLDLDLDQESLTESCTRVYVQLHNREGVQKFHASVNGDFVIAKNWSQSPDEKSDTETISDNIPTPLKVEYSPLYYFTPDPTTTDIMAGTIESDPLYIKFCENPDQLLFEGGEGRILEPVIAPTDFEVDSIVPVGVPLAKIDIPEEERVTLPEEKKSNKKKTKKGNKDKEKKLGPTDDSKRDSKHKEKDSTRVTSDDSSRESTPSEDKKKKRSRKKKLVTSEGANGTAPPSAPSAGTRETSDSVPSNVEPPLPSVAISTTGAAPNNSNSTTSTQGKSKTKKKRVREPKDSRNSRESPAPREPSRESLTPRELGDSTPKDLRDTQTNRKQKKKSDKPKKDSKAEANDSKPEPRLKQQPGKENQSKSKPRSQPQSQPAVDIPQTTNQSAAIQNGNERAPPKKKRTRTKRPAANGAAATPSDKASSAPAPQ</sequence>
<evidence type="ECO:0000256" key="1">
    <source>
        <dbReference type="SAM" id="MobiDB-lite"/>
    </source>
</evidence>
<feature type="compositionally biased region" description="Basic and acidic residues" evidence="1">
    <location>
        <begin position="374"/>
        <end position="413"/>
    </location>
</feature>
<evidence type="ECO:0000313" key="4">
    <source>
        <dbReference type="EMBL" id="RDW23865.1"/>
    </source>
</evidence>
<feature type="compositionally biased region" description="Basic residues" evidence="1">
    <location>
        <begin position="297"/>
        <end position="306"/>
    </location>
</feature>
<feature type="compositionally biased region" description="Basic residues" evidence="1">
    <location>
        <begin position="486"/>
        <end position="495"/>
    </location>
</feature>
<feature type="compositionally biased region" description="Low complexity" evidence="1">
    <location>
        <begin position="346"/>
        <end position="364"/>
    </location>
</feature>
<reference evidence="4 6" key="2">
    <citation type="submission" date="2018-07" db="EMBL/GenBank/DDBJ databases">
        <title>Draft Genome Assemblies for Five Robust Yarrowia lipolytica Strains Exhibiting High Lipid Production and Pentose Sugar Utilization and Sugar Alcohol Secretion from Undetoxified Lignocellulosic Biomass Hydrolysates.</title>
        <authorList>
            <consortium name="DOE Joint Genome Institute"/>
            <person name="Walker C."/>
            <person name="Ryu S."/>
            <person name="Na H."/>
            <person name="Zane M."/>
            <person name="LaButti K."/>
            <person name="Lipzen A."/>
            <person name="Haridas S."/>
            <person name="Barry K."/>
            <person name="Grigoriev I.V."/>
            <person name="Quarterman J."/>
            <person name="Slininger P."/>
            <person name="Dien B."/>
            <person name="Trinh C.T."/>
        </authorList>
    </citation>
    <scope>NUCLEOTIDE SEQUENCE [LARGE SCALE GENOMIC DNA]</scope>
    <source>
        <strain evidence="4 6">YB392</strain>
    </source>
</reference>
<dbReference type="OrthoDB" id="4094977at2759"/>
<reference evidence="3 5" key="1">
    <citation type="journal article" date="2016" name="PLoS ONE">
        <title>Sequence Assembly of Yarrowia lipolytica Strain W29/CLIB89 Shows Transposable Element Diversity.</title>
        <authorList>
            <person name="Magnan C."/>
            <person name="Yu J."/>
            <person name="Chang I."/>
            <person name="Jahn E."/>
            <person name="Kanomata Y."/>
            <person name="Wu J."/>
            <person name="Zeller M."/>
            <person name="Oakes M."/>
            <person name="Baldi P."/>
            <person name="Sandmeyer S."/>
        </authorList>
    </citation>
    <scope>NUCLEOTIDE SEQUENCE [LARGE SCALE GENOMIC DNA]</scope>
    <source>
        <strain evidence="3">CLIB89</strain>
        <strain evidence="5">CLIB89(W29)</strain>
    </source>
</reference>
<dbReference type="Proteomes" id="UP000182444">
    <property type="component" value="Chromosome 1A"/>
</dbReference>
<name>A0A1D8N4B3_YARLL</name>
<organism evidence="3 5">
    <name type="scientific">Yarrowia lipolytica</name>
    <name type="common">Candida lipolytica</name>
    <dbReference type="NCBI Taxonomy" id="4952"/>
    <lineage>
        <taxon>Eukaryota</taxon>
        <taxon>Fungi</taxon>
        <taxon>Dikarya</taxon>
        <taxon>Ascomycota</taxon>
        <taxon>Saccharomycotina</taxon>
        <taxon>Dipodascomycetes</taxon>
        <taxon>Dipodascales</taxon>
        <taxon>Dipodascales incertae sedis</taxon>
        <taxon>Yarrowia</taxon>
    </lineage>
</organism>
<dbReference type="EMBL" id="KZ859061">
    <property type="protein sequence ID" value="RDW23865.1"/>
    <property type="molecule type" value="Genomic_DNA"/>
</dbReference>
<dbReference type="KEGG" id="yli:2906472"/>
<dbReference type="InterPro" id="IPR005120">
    <property type="entry name" value="UPF3_dom"/>
</dbReference>
<accession>A0A1D8N4B3</accession>
<feature type="compositionally biased region" description="Polar residues" evidence="1">
    <location>
        <begin position="468"/>
        <end position="481"/>
    </location>
</feature>
<dbReference type="VEuPathDB" id="FungiDB:YALI0_A10142g"/>
<protein>
    <recommendedName>
        <fullName evidence="2">UPF3 domain-containing protein</fullName>
    </recommendedName>
</protein>
<evidence type="ECO:0000313" key="3">
    <source>
        <dbReference type="EMBL" id="AOW00476.1"/>
    </source>
</evidence>
<feature type="domain" description="UPF3" evidence="2">
    <location>
        <begin position="47"/>
        <end position="191"/>
    </location>
</feature>
<dbReference type="AlphaFoldDB" id="A0A1D8N4B3"/>
<dbReference type="VEuPathDB" id="FungiDB:YALI1_A10015g"/>
<dbReference type="EMBL" id="CP017553">
    <property type="protein sequence ID" value="AOW00476.1"/>
    <property type="molecule type" value="Genomic_DNA"/>
</dbReference>
<evidence type="ECO:0000313" key="5">
    <source>
        <dbReference type="Proteomes" id="UP000182444"/>
    </source>
</evidence>
<gene>
    <name evidence="4" type="ORF">B0I71DRAFT_135251</name>
    <name evidence="3" type="ORF">YALI1_A10015g</name>
</gene>
<dbReference type="Proteomes" id="UP000256601">
    <property type="component" value="Unassembled WGS sequence"/>
</dbReference>
<evidence type="ECO:0000313" key="6">
    <source>
        <dbReference type="Proteomes" id="UP000256601"/>
    </source>
</evidence>
<feature type="region of interest" description="Disordered" evidence="1">
    <location>
        <begin position="237"/>
        <end position="516"/>
    </location>
</feature>
<feature type="compositionally biased region" description="Basic and acidic residues" evidence="1">
    <location>
        <begin position="424"/>
        <end position="441"/>
    </location>
</feature>